<evidence type="ECO:0000256" key="6">
    <source>
        <dbReference type="ARBA" id="ARBA00022842"/>
    </source>
</evidence>
<dbReference type="SFLD" id="SFLDS00001">
    <property type="entry name" value="Enolase"/>
    <property type="match status" value="1"/>
</dbReference>
<feature type="binding site" evidence="9 12">
    <location>
        <position position="285"/>
    </location>
    <ligand>
        <name>Mg(2+)</name>
        <dbReference type="ChEBI" id="CHEBI:18420"/>
    </ligand>
</feature>
<evidence type="ECO:0000313" key="16">
    <source>
        <dbReference type="Proteomes" id="UP000176329"/>
    </source>
</evidence>
<dbReference type="EC" id="4.2.1.11" evidence="3 9"/>
<dbReference type="FunFam" id="3.30.390.10:FF:000001">
    <property type="entry name" value="Enolase"/>
    <property type="match status" value="1"/>
</dbReference>
<dbReference type="PANTHER" id="PTHR11902">
    <property type="entry name" value="ENOLASE"/>
    <property type="match status" value="1"/>
</dbReference>
<evidence type="ECO:0000256" key="1">
    <source>
        <dbReference type="ARBA" id="ARBA00005031"/>
    </source>
</evidence>
<proteinExistence type="inferred from homology"/>
<dbReference type="GO" id="GO:0000015">
    <property type="term" value="C:phosphopyruvate hydratase complex"/>
    <property type="evidence" value="ECO:0007669"/>
    <property type="project" value="InterPro"/>
</dbReference>
<dbReference type="GO" id="GO:0004634">
    <property type="term" value="F:phosphopyruvate hydratase activity"/>
    <property type="evidence" value="ECO:0007669"/>
    <property type="project" value="UniProtKB-UniRule"/>
</dbReference>
<feature type="binding site" evidence="9">
    <location>
        <position position="388"/>
    </location>
    <ligand>
        <name>(2R)-2-phosphoglycerate</name>
        <dbReference type="ChEBI" id="CHEBI:58289"/>
    </ligand>
</feature>
<keyword evidence="8 9" id="KW-0456">Lyase</keyword>
<feature type="binding site" evidence="11">
    <location>
        <position position="158"/>
    </location>
    <ligand>
        <name>substrate</name>
    </ligand>
</feature>
<dbReference type="InterPro" id="IPR020809">
    <property type="entry name" value="Enolase_CS"/>
</dbReference>
<evidence type="ECO:0000256" key="4">
    <source>
        <dbReference type="ARBA" id="ARBA00017068"/>
    </source>
</evidence>
<dbReference type="AlphaFoldDB" id="A0A1F6LSC3"/>
<feature type="binding site" evidence="11">
    <location>
        <position position="388"/>
    </location>
    <ligand>
        <name>substrate</name>
    </ligand>
</feature>
<dbReference type="NCBIfam" id="TIGR01060">
    <property type="entry name" value="eno"/>
    <property type="match status" value="1"/>
</dbReference>
<keyword evidence="7 9" id="KW-0324">Glycolysis</keyword>
<dbReference type="Gene3D" id="3.30.390.10">
    <property type="entry name" value="Enolase-like, N-terminal domain"/>
    <property type="match status" value="1"/>
</dbReference>
<accession>A0A1F6LSC3</accession>
<dbReference type="GO" id="GO:0005576">
    <property type="term" value="C:extracellular region"/>
    <property type="evidence" value="ECO:0007669"/>
    <property type="project" value="UniProtKB-SubCell"/>
</dbReference>
<evidence type="ECO:0000256" key="3">
    <source>
        <dbReference type="ARBA" id="ARBA00012058"/>
    </source>
</evidence>
<feature type="binding site" evidence="9">
    <location>
        <position position="366"/>
    </location>
    <ligand>
        <name>(2R)-2-phosphoglycerate</name>
        <dbReference type="ChEBI" id="CHEBI:58289"/>
    </ligand>
</feature>
<evidence type="ECO:0000256" key="8">
    <source>
        <dbReference type="ARBA" id="ARBA00023239"/>
    </source>
</evidence>
<comment type="pathway">
    <text evidence="1 9">Carbohydrate degradation; glycolysis; pyruvate from D-glyceraldehyde 3-phosphate: step 4/5.</text>
</comment>
<comment type="caution">
    <text evidence="15">The sequence shown here is derived from an EMBL/GenBank/DDBJ whole genome shotgun (WGS) entry which is preliminary data.</text>
</comment>
<evidence type="ECO:0000256" key="7">
    <source>
        <dbReference type="ARBA" id="ARBA00023152"/>
    </source>
</evidence>
<feature type="active site" description="Proton donor" evidence="9 10">
    <location>
        <position position="207"/>
    </location>
</feature>
<feature type="binding site" evidence="9">
    <location>
        <position position="337"/>
    </location>
    <ligand>
        <name>(2R)-2-phosphoglycerate</name>
        <dbReference type="ChEBI" id="CHEBI:58289"/>
    </ligand>
</feature>
<keyword evidence="5 9" id="KW-0964">Secreted</keyword>
<keyword evidence="15" id="KW-0670">Pyruvate</keyword>
<keyword evidence="6 9" id="KW-0460">Magnesium</keyword>
<feature type="binding site" evidence="9 12">
    <location>
        <position position="312"/>
    </location>
    <ligand>
        <name>Mg(2+)</name>
        <dbReference type="ChEBI" id="CHEBI:18420"/>
    </ligand>
</feature>
<dbReference type="InterPro" id="IPR000941">
    <property type="entry name" value="Enolase"/>
</dbReference>
<feature type="binding site" evidence="9">
    <location>
        <position position="367"/>
    </location>
    <ligand>
        <name>(2R)-2-phosphoglycerate</name>
        <dbReference type="ChEBI" id="CHEBI:58289"/>
    </ligand>
</feature>
<feature type="domain" description="Enolase N-terminal" evidence="14">
    <location>
        <begin position="3"/>
        <end position="133"/>
    </location>
</feature>
<comment type="cofactor">
    <cofactor evidence="9">
        <name>Mg(2+)</name>
        <dbReference type="ChEBI" id="CHEBI:18420"/>
    </cofactor>
    <text evidence="9">Binds a second Mg(2+) ion via substrate during catalysis.</text>
</comment>
<dbReference type="InterPro" id="IPR036849">
    <property type="entry name" value="Enolase-like_C_sf"/>
</dbReference>
<dbReference type="SUPFAM" id="SSF51604">
    <property type="entry name" value="Enolase C-terminal domain-like"/>
    <property type="match status" value="1"/>
</dbReference>
<comment type="cofactor">
    <cofactor evidence="12">
        <name>Mg(2+)</name>
        <dbReference type="ChEBI" id="CHEBI:18420"/>
    </cofactor>
    <text evidence="12">Mg(2+) is required for catalysis and for stabilizing the dimer.</text>
</comment>
<dbReference type="PIRSF" id="PIRSF001400">
    <property type="entry name" value="Enolase"/>
    <property type="match status" value="1"/>
</dbReference>
<dbReference type="InterPro" id="IPR020810">
    <property type="entry name" value="Enolase_C"/>
</dbReference>
<comment type="similarity">
    <text evidence="2 9">Belongs to the enolase family.</text>
</comment>
<comment type="function">
    <text evidence="9">Catalyzes the reversible conversion of 2-phosphoglycerate (2-PG) into phosphoenolpyruvate (PEP). It is essential for the degradation of carbohydrates via glycolysis.</text>
</comment>
<keyword evidence="9" id="KW-0963">Cytoplasm</keyword>
<feature type="binding site" evidence="9 12">
    <location>
        <position position="244"/>
    </location>
    <ligand>
        <name>Mg(2+)</name>
        <dbReference type="ChEBI" id="CHEBI:18420"/>
    </ligand>
</feature>
<evidence type="ECO:0000259" key="14">
    <source>
        <dbReference type="SMART" id="SM01193"/>
    </source>
</evidence>
<dbReference type="InterPro" id="IPR029017">
    <property type="entry name" value="Enolase-like_N"/>
</dbReference>
<evidence type="ECO:0000256" key="2">
    <source>
        <dbReference type="ARBA" id="ARBA00009604"/>
    </source>
</evidence>
<gene>
    <name evidence="9" type="primary">eno</name>
    <name evidence="15" type="ORF">A2848_00140</name>
</gene>
<dbReference type="PRINTS" id="PR00148">
    <property type="entry name" value="ENOLASE"/>
</dbReference>
<dbReference type="PROSITE" id="PS00164">
    <property type="entry name" value="ENOLASE"/>
    <property type="match status" value="1"/>
</dbReference>
<feature type="binding site" evidence="11">
    <location>
        <position position="312"/>
    </location>
    <ligand>
        <name>substrate</name>
    </ligand>
</feature>
<dbReference type="Pfam" id="PF00113">
    <property type="entry name" value="Enolase_C"/>
    <property type="match status" value="1"/>
</dbReference>
<evidence type="ECO:0000256" key="5">
    <source>
        <dbReference type="ARBA" id="ARBA00022525"/>
    </source>
</evidence>
<dbReference type="SMART" id="SM01193">
    <property type="entry name" value="Enolase_N"/>
    <property type="match status" value="1"/>
</dbReference>
<feature type="active site" description="Proton acceptor" evidence="9 10">
    <location>
        <position position="337"/>
    </location>
</feature>
<feature type="binding site" evidence="11">
    <location>
        <begin position="364"/>
        <end position="367"/>
    </location>
    <ligand>
        <name>substrate</name>
    </ligand>
</feature>
<sequence length="410" mass="45040">MKITKIRAQEILDSRGNPTVRVFVTVDGKLTVSAAVPSGASTGSHEALELRDEDKKRYGGKGVLKACANIEKKIAPRLIGLDPRKQREIDALMLRLDGTKNKTKLGANAILGVSLAVARVAAVATKRELWEHIRKTYGLKSSHKFPHATMNVINGGVHADSGLSTQEFMIIPQQKKFSDRVRVGAEVFAVLKKILKDEKFSVGVGDEGGFAPRLGSSEKALQVLMAAIQQAGYRPGADVKLGTDVAASEFYDKGVYHFEGKKKTGAQMIDMIVGWVQKYPLVSVEDPLHEDDWEHWEKFTARLGHSIAIVGDDLFVTNRERLQMGIDRHVANAILIKVNQIGSLSETIDTILLAQKHGYKVSVSHRSGETADTFIADLAVAVGADFLKSGSLSRSERVEKYNRVMEIERE</sequence>
<dbReference type="GO" id="GO:0006096">
    <property type="term" value="P:glycolytic process"/>
    <property type="evidence" value="ECO:0007669"/>
    <property type="project" value="UniProtKB-UniRule"/>
</dbReference>
<evidence type="ECO:0000313" key="15">
    <source>
        <dbReference type="EMBL" id="OGH62310.1"/>
    </source>
</evidence>
<evidence type="ECO:0000256" key="10">
    <source>
        <dbReference type="PIRSR" id="PIRSR001400-1"/>
    </source>
</evidence>
<dbReference type="PANTHER" id="PTHR11902:SF1">
    <property type="entry name" value="ENOLASE"/>
    <property type="match status" value="1"/>
</dbReference>
<dbReference type="Gene3D" id="3.20.20.120">
    <property type="entry name" value="Enolase-like C-terminal domain"/>
    <property type="match status" value="1"/>
</dbReference>
<comment type="subcellular location">
    <subcellularLocation>
        <location evidence="9">Cytoplasm</location>
    </subcellularLocation>
    <subcellularLocation>
        <location evidence="9">Secreted</location>
    </subcellularLocation>
    <subcellularLocation>
        <location evidence="9">Cell surface</location>
    </subcellularLocation>
    <text evidence="9">Fractions of enolase are present in both the cytoplasm and on the cell surface.</text>
</comment>
<dbReference type="GO" id="GO:0000287">
    <property type="term" value="F:magnesium ion binding"/>
    <property type="evidence" value="ECO:0007669"/>
    <property type="project" value="UniProtKB-UniRule"/>
</dbReference>
<keyword evidence="9 12" id="KW-0479">Metal-binding</keyword>
<dbReference type="SMART" id="SM01192">
    <property type="entry name" value="Enolase_C"/>
    <property type="match status" value="1"/>
</dbReference>
<dbReference type="CDD" id="cd03313">
    <property type="entry name" value="enolase"/>
    <property type="match status" value="1"/>
</dbReference>
<feature type="binding site" evidence="11">
    <location>
        <position position="285"/>
    </location>
    <ligand>
        <name>substrate</name>
    </ligand>
</feature>
<dbReference type="HAMAP" id="MF_00318">
    <property type="entry name" value="Enolase"/>
    <property type="match status" value="1"/>
</dbReference>
<feature type="binding site" evidence="9">
    <location>
        <position position="166"/>
    </location>
    <ligand>
        <name>(2R)-2-phosphoglycerate</name>
        <dbReference type="ChEBI" id="CHEBI:58289"/>
    </ligand>
</feature>
<dbReference type="SFLD" id="SFLDG00178">
    <property type="entry name" value="enolase"/>
    <property type="match status" value="1"/>
</dbReference>
<feature type="binding site" evidence="11">
    <location>
        <position position="167"/>
    </location>
    <ligand>
        <name>substrate</name>
    </ligand>
</feature>
<feature type="domain" description="Enolase C-terminal TIM barrel" evidence="13">
    <location>
        <begin position="142"/>
        <end position="410"/>
    </location>
</feature>
<evidence type="ECO:0000256" key="11">
    <source>
        <dbReference type="PIRSR" id="PIRSR001400-2"/>
    </source>
</evidence>
<evidence type="ECO:0000256" key="9">
    <source>
        <dbReference type="HAMAP-Rule" id="MF_00318"/>
    </source>
</evidence>
<dbReference type="Pfam" id="PF03952">
    <property type="entry name" value="Enolase_N"/>
    <property type="match status" value="1"/>
</dbReference>
<dbReference type="EMBL" id="MFPV01000012">
    <property type="protein sequence ID" value="OGH62310.1"/>
    <property type="molecule type" value="Genomic_DNA"/>
</dbReference>
<dbReference type="GO" id="GO:0009986">
    <property type="term" value="C:cell surface"/>
    <property type="evidence" value="ECO:0007669"/>
    <property type="project" value="UniProtKB-SubCell"/>
</dbReference>
<dbReference type="SUPFAM" id="SSF54826">
    <property type="entry name" value="Enolase N-terminal domain-like"/>
    <property type="match status" value="1"/>
</dbReference>
<dbReference type="SFLD" id="SFLDF00002">
    <property type="entry name" value="enolase"/>
    <property type="match status" value="1"/>
</dbReference>
<organism evidence="15 16">
    <name type="scientific">Candidatus Magasanikbacteria bacterium RIFCSPHIGHO2_01_FULL_50_8</name>
    <dbReference type="NCBI Taxonomy" id="1798674"/>
    <lineage>
        <taxon>Bacteria</taxon>
        <taxon>Candidatus Magasanikiibacteriota</taxon>
    </lineage>
</organism>
<evidence type="ECO:0000256" key="12">
    <source>
        <dbReference type="PIRSR" id="PIRSR001400-3"/>
    </source>
</evidence>
<reference evidence="15 16" key="1">
    <citation type="journal article" date="2016" name="Nat. Commun.">
        <title>Thousands of microbial genomes shed light on interconnected biogeochemical processes in an aquifer system.</title>
        <authorList>
            <person name="Anantharaman K."/>
            <person name="Brown C.T."/>
            <person name="Hug L.A."/>
            <person name="Sharon I."/>
            <person name="Castelle C.J."/>
            <person name="Probst A.J."/>
            <person name="Thomas B.C."/>
            <person name="Singh A."/>
            <person name="Wilkins M.J."/>
            <person name="Karaoz U."/>
            <person name="Brodie E.L."/>
            <person name="Williams K.H."/>
            <person name="Hubbard S.S."/>
            <person name="Banfield J.F."/>
        </authorList>
    </citation>
    <scope>NUCLEOTIDE SEQUENCE [LARGE SCALE GENOMIC DNA]</scope>
</reference>
<dbReference type="UniPathway" id="UPA00109">
    <property type="reaction ID" value="UER00187"/>
</dbReference>
<name>A0A1F6LSC3_9BACT</name>
<protein>
    <recommendedName>
        <fullName evidence="4 9">Enolase</fullName>
        <ecNumber evidence="3 9">4.2.1.11</ecNumber>
    </recommendedName>
    <alternativeName>
        <fullName evidence="9">2-phospho-D-glycerate hydro-lyase</fullName>
    </alternativeName>
    <alternativeName>
        <fullName evidence="9">2-phosphoglycerate dehydratase</fullName>
    </alternativeName>
</protein>
<dbReference type="Proteomes" id="UP000176329">
    <property type="component" value="Unassembled WGS sequence"/>
</dbReference>
<evidence type="ECO:0000259" key="13">
    <source>
        <dbReference type="SMART" id="SM01192"/>
    </source>
</evidence>
<dbReference type="InterPro" id="IPR020811">
    <property type="entry name" value="Enolase_N"/>
</dbReference>
<comment type="catalytic activity">
    <reaction evidence="9">
        <text>(2R)-2-phosphoglycerate = phosphoenolpyruvate + H2O</text>
        <dbReference type="Rhea" id="RHEA:10164"/>
        <dbReference type="ChEBI" id="CHEBI:15377"/>
        <dbReference type="ChEBI" id="CHEBI:58289"/>
        <dbReference type="ChEBI" id="CHEBI:58702"/>
        <dbReference type="EC" id="4.2.1.11"/>
    </reaction>
</comment>